<reference evidence="7 8" key="1">
    <citation type="journal article" date="2015" name="Genome Announc.">
        <title>Expanding the biotechnology potential of lactobacilli through comparative genomics of 213 strains and associated genera.</title>
        <authorList>
            <person name="Sun Z."/>
            <person name="Harris H.M."/>
            <person name="McCann A."/>
            <person name="Guo C."/>
            <person name="Argimon S."/>
            <person name="Zhang W."/>
            <person name="Yang X."/>
            <person name="Jeffery I.B."/>
            <person name="Cooney J.C."/>
            <person name="Kagawa T.F."/>
            <person name="Liu W."/>
            <person name="Song Y."/>
            <person name="Salvetti E."/>
            <person name="Wrobel A."/>
            <person name="Rasinkangas P."/>
            <person name="Parkhill J."/>
            <person name="Rea M.C."/>
            <person name="O'Sullivan O."/>
            <person name="Ritari J."/>
            <person name="Douillard F.P."/>
            <person name="Paul Ross R."/>
            <person name="Yang R."/>
            <person name="Briner A.E."/>
            <person name="Felis G.E."/>
            <person name="de Vos W.M."/>
            <person name="Barrangou R."/>
            <person name="Klaenhammer T.R."/>
            <person name="Caufield P.W."/>
            <person name="Cui Y."/>
            <person name="Zhang H."/>
            <person name="O'Toole P.W."/>
        </authorList>
    </citation>
    <scope>NUCLEOTIDE SEQUENCE [LARGE SCALE GENOMIC DNA]</scope>
    <source>
        <strain evidence="7 8">DSM 20190</strain>
    </source>
</reference>
<evidence type="ECO:0000256" key="2">
    <source>
        <dbReference type="ARBA" id="ARBA00001941"/>
    </source>
</evidence>
<comment type="caution">
    <text evidence="7">The sequence shown here is derived from an EMBL/GenBank/DDBJ whole genome shotgun (WGS) entry which is preliminary data.</text>
</comment>
<dbReference type="InParanoid" id="A0A0R2G7S0"/>
<dbReference type="InterPro" id="IPR056179">
    <property type="entry name" value="DHQS_C"/>
</dbReference>
<feature type="domain" description="3-dehydroquinate synthase C-terminal" evidence="6">
    <location>
        <begin position="180"/>
        <end position="301"/>
    </location>
</feature>
<evidence type="ECO:0000259" key="5">
    <source>
        <dbReference type="Pfam" id="PF01761"/>
    </source>
</evidence>
<dbReference type="EMBL" id="JQAX01000001">
    <property type="protein sequence ID" value="KRN33292.1"/>
    <property type="molecule type" value="Genomic_DNA"/>
</dbReference>
<sequence length="355" mass="37769">MKTIEINKQEVAYQIGQDTWPTFGQVIAQCWSPRQVMVVTDDIVGNHYLNGLVTQLRAQGFWVGTLVLPSQEDLKGLAVTEQLTLAFEQAGLGPADGVIALGGGQVLDSVGLASGLYRGGMPMIQIPTTLTAQSELAFRQQAVLTVGQAVNRLKMDYVPAAVLIDVALLDSLSDEEVAAGYASLVALAALAGGQFFSLVQQVQTVAAIRQQALALIQAAWAYQRSVIAEQTVAQSQVLTFGQDFAAALTSLVGSNLRYGETLSIGMVALLDRFSQHGYTQAETTEQVADVLTRVKLPVFASEIGDPVFVKRVIATAGVVNRRISLVGLAQIGQPIVVTKDVQKLAPLILGTAPHD</sequence>
<comment type="cofactor">
    <cofactor evidence="1">
        <name>NAD(+)</name>
        <dbReference type="ChEBI" id="CHEBI:57540"/>
    </cofactor>
</comment>
<comment type="cofactor">
    <cofactor evidence="2">
        <name>Co(2+)</name>
        <dbReference type="ChEBI" id="CHEBI:48828"/>
    </cofactor>
</comment>
<dbReference type="Pfam" id="PF24621">
    <property type="entry name" value="DHQS_C"/>
    <property type="match status" value="1"/>
</dbReference>
<dbReference type="PANTHER" id="PTHR43622:SF1">
    <property type="entry name" value="3-DEHYDROQUINATE SYNTHASE"/>
    <property type="match status" value="1"/>
</dbReference>
<organism evidence="7 8">
    <name type="scientific">Weissella halotolerans DSM 20190</name>
    <dbReference type="NCBI Taxonomy" id="1123500"/>
    <lineage>
        <taxon>Bacteria</taxon>
        <taxon>Bacillati</taxon>
        <taxon>Bacillota</taxon>
        <taxon>Bacilli</taxon>
        <taxon>Lactobacillales</taxon>
        <taxon>Lactobacillaceae</taxon>
        <taxon>Weissella</taxon>
    </lineage>
</organism>
<dbReference type="Gene3D" id="3.40.50.1970">
    <property type="match status" value="1"/>
</dbReference>
<dbReference type="RefSeq" id="WP_022791213.1">
    <property type="nucleotide sequence ID" value="NZ_ATUU01000001.1"/>
</dbReference>
<dbReference type="AlphaFoldDB" id="A0A0R2G7S0"/>
<dbReference type="GO" id="GO:0003856">
    <property type="term" value="F:3-dehydroquinate synthase activity"/>
    <property type="evidence" value="ECO:0007669"/>
    <property type="project" value="TreeGrafter"/>
</dbReference>
<dbReference type="InterPro" id="IPR030960">
    <property type="entry name" value="DHQS/DOIS_N"/>
</dbReference>
<dbReference type="eggNOG" id="COG0337">
    <property type="taxonomic scope" value="Bacteria"/>
</dbReference>
<dbReference type="Proteomes" id="UP000051296">
    <property type="component" value="Unassembled WGS sequence"/>
</dbReference>
<keyword evidence="4" id="KW-0520">NAD</keyword>
<dbReference type="GO" id="GO:0046872">
    <property type="term" value="F:metal ion binding"/>
    <property type="evidence" value="ECO:0007669"/>
    <property type="project" value="UniProtKB-KW"/>
</dbReference>
<evidence type="ECO:0000313" key="8">
    <source>
        <dbReference type="Proteomes" id="UP000051296"/>
    </source>
</evidence>
<evidence type="ECO:0000256" key="1">
    <source>
        <dbReference type="ARBA" id="ARBA00001911"/>
    </source>
</evidence>
<dbReference type="Gene3D" id="1.20.1090.10">
    <property type="entry name" value="Dehydroquinate synthase-like - alpha domain"/>
    <property type="match status" value="1"/>
</dbReference>
<name>A0A0R2G7S0_9LACO</name>
<dbReference type="STRING" id="1123500.GCA_000420365_00413"/>
<accession>A0A0R2G7S0</accession>
<dbReference type="Pfam" id="PF01761">
    <property type="entry name" value="DHQ_synthase"/>
    <property type="match status" value="1"/>
</dbReference>
<keyword evidence="8" id="KW-1185">Reference proteome</keyword>
<dbReference type="PANTHER" id="PTHR43622">
    <property type="entry name" value="3-DEHYDROQUINATE SYNTHASE"/>
    <property type="match status" value="1"/>
</dbReference>
<evidence type="ECO:0000256" key="4">
    <source>
        <dbReference type="ARBA" id="ARBA00023027"/>
    </source>
</evidence>
<evidence type="ECO:0000313" key="7">
    <source>
        <dbReference type="EMBL" id="KRN33292.1"/>
    </source>
</evidence>
<dbReference type="SUPFAM" id="SSF56796">
    <property type="entry name" value="Dehydroquinate synthase-like"/>
    <property type="match status" value="1"/>
</dbReference>
<dbReference type="PATRIC" id="fig|1123500.6.peg.88"/>
<gene>
    <name evidence="7" type="ORF">IV68_GL000090</name>
</gene>
<evidence type="ECO:0000256" key="3">
    <source>
        <dbReference type="ARBA" id="ARBA00022723"/>
    </source>
</evidence>
<protein>
    <submittedName>
        <fullName evidence="7">3-dehydroquinate synthase</fullName>
    </submittedName>
</protein>
<keyword evidence="3" id="KW-0479">Metal-binding</keyword>
<dbReference type="InterPro" id="IPR050071">
    <property type="entry name" value="Dehydroquinate_synthase"/>
</dbReference>
<feature type="domain" description="3-dehydroquinate synthase N-terminal" evidence="5">
    <location>
        <begin position="66"/>
        <end position="178"/>
    </location>
</feature>
<dbReference type="OrthoDB" id="9806583at2"/>
<proteinExistence type="predicted"/>
<evidence type="ECO:0000259" key="6">
    <source>
        <dbReference type="Pfam" id="PF24621"/>
    </source>
</evidence>